<dbReference type="AlphaFoldDB" id="A0A6M3IE70"/>
<evidence type="ECO:0000313" key="2">
    <source>
        <dbReference type="EMBL" id="QJA55736.1"/>
    </source>
</evidence>
<proteinExistence type="predicted"/>
<dbReference type="GO" id="GO:0003677">
    <property type="term" value="F:DNA binding"/>
    <property type="evidence" value="ECO:0007669"/>
    <property type="project" value="InterPro"/>
</dbReference>
<dbReference type="PANTHER" id="PTHR33360">
    <property type="entry name" value="TRANSPOSASE FOR INSERTION SEQUENCE ELEMENT IS200"/>
    <property type="match status" value="1"/>
</dbReference>
<gene>
    <name evidence="2" type="ORF">MM415B01995_0002</name>
</gene>
<feature type="domain" description="Transposase IS200-like" evidence="1">
    <location>
        <begin position="7"/>
        <end position="80"/>
    </location>
</feature>
<accession>A0A6M3IE70</accession>
<dbReference type="Gene3D" id="3.30.70.1290">
    <property type="entry name" value="Transposase IS200-like"/>
    <property type="match status" value="1"/>
</dbReference>
<dbReference type="GO" id="GO:0004803">
    <property type="term" value="F:transposase activity"/>
    <property type="evidence" value="ECO:0007669"/>
    <property type="project" value="InterPro"/>
</dbReference>
<reference evidence="2" key="1">
    <citation type="submission" date="2020-03" db="EMBL/GenBank/DDBJ databases">
        <title>The deep terrestrial virosphere.</title>
        <authorList>
            <person name="Holmfeldt K."/>
            <person name="Nilsson E."/>
            <person name="Simone D."/>
            <person name="Lopez-Fernandez M."/>
            <person name="Wu X."/>
            <person name="de Brujin I."/>
            <person name="Lundin D."/>
            <person name="Andersson A."/>
            <person name="Bertilsson S."/>
            <person name="Dopson M."/>
        </authorList>
    </citation>
    <scope>NUCLEOTIDE SEQUENCE</scope>
    <source>
        <strain evidence="2">MM415B01995</strain>
    </source>
</reference>
<protein>
    <submittedName>
        <fullName evidence="2">Putative transposase</fullName>
    </submittedName>
</protein>
<sequence length="111" mass="12707">MKVPICIHLFVAATPTHTPFRIIKQLKGNTSIQLRRVFPELKHLGYPTQKDYNNLWATGYYCGSAGHVSQEAVKRYIQEQQGKDVFEYSVFGSPQQKIGDFTQSKLARWSS</sequence>
<dbReference type="Pfam" id="PF01797">
    <property type="entry name" value="Y1_Tnp"/>
    <property type="match status" value="1"/>
</dbReference>
<dbReference type="SUPFAM" id="SSF143422">
    <property type="entry name" value="Transposase IS200-like"/>
    <property type="match status" value="1"/>
</dbReference>
<dbReference type="InterPro" id="IPR036515">
    <property type="entry name" value="Transposase_17_sf"/>
</dbReference>
<evidence type="ECO:0000259" key="1">
    <source>
        <dbReference type="Pfam" id="PF01797"/>
    </source>
</evidence>
<dbReference type="GO" id="GO:0006313">
    <property type="term" value="P:DNA transposition"/>
    <property type="evidence" value="ECO:0007669"/>
    <property type="project" value="InterPro"/>
</dbReference>
<dbReference type="NCBIfam" id="NF033573">
    <property type="entry name" value="transpos_IS200"/>
    <property type="match status" value="1"/>
</dbReference>
<dbReference type="PANTHER" id="PTHR33360:SF2">
    <property type="entry name" value="TRANSPOSASE FOR INSERTION SEQUENCE ELEMENT IS200"/>
    <property type="match status" value="1"/>
</dbReference>
<dbReference type="InterPro" id="IPR002686">
    <property type="entry name" value="Transposase_17"/>
</dbReference>
<organism evidence="2">
    <name type="scientific">viral metagenome</name>
    <dbReference type="NCBI Taxonomy" id="1070528"/>
    <lineage>
        <taxon>unclassified sequences</taxon>
        <taxon>metagenomes</taxon>
        <taxon>organismal metagenomes</taxon>
    </lineage>
</organism>
<name>A0A6M3IE70_9ZZZZ</name>
<dbReference type="EMBL" id="MT141177">
    <property type="protein sequence ID" value="QJA55736.1"/>
    <property type="molecule type" value="Genomic_DNA"/>
</dbReference>